<keyword evidence="1" id="KW-0732">Signal</keyword>
<keyword evidence="3" id="KW-0675">Receptor</keyword>
<dbReference type="Pfam" id="PF14905">
    <property type="entry name" value="OMP_b-brl_3"/>
    <property type="match status" value="1"/>
</dbReference>
<evidence type="ECO:0000313" key="3">
    <source>
        <dbReference type="EMBL" id="MFD0748786.1"/>
    </source>
</evidence>
<evidence type="ECO:0000259" key="2">
    <source>
        <dbReference type="Pfam" id="PF14905"/>
    </source>
</evidence>
<keyword evidence="4" id="KW-1185">Reference proteome</keyword>
<feature type="chain" id="PRO_5047422552" evidence="1">
    <location>
        <begin position="20"/>
        <end position="943"/>
    </location>
</feature>
<dbReference type="Proteomes" id="UP001596958">
    <property type="component" value="Unassembled WGS sequence"/>
</dbReference>
<gene>
    <name evidence="3" type="ORF">ACFQZS_01445</name>
</gene>
<evidence type="ECO:0000313" key="4">
    <source>
        <dbReference type="Proteomes" id="UP001596958"/>
    </source>
</evidence>
<name>A0ABW2YWG4_9SPHI</name>
<dbReference type="SUPFAM" id="SSF49464">
    <property type="entry name" value="Carboxypeptidase regulatory domain-like"/>
    <property type="match status" value="1"/>
</dbReference>
<sequence>MKGLSLLFILFLFSLRLLAQVPGVAPKTGQSASQVPAALEFRDVSGIVKDEKDEPVPGAVVFLQSPLDSVYTTTNANGVFIFKQVKRAGFYITVSGQGIAKTTKLYRNNDLSKQIVLDPFELKPPKAIELKEVTINGAPTIVYKQDTVEYKASDYKVREGDTLDELLKKMEGFDVGRDGTLLYNGEEVKKARLNGKDFLGGSVSQVIQNLPAEIIEKAQVIDDYGEQAAKTGIKTQEPTKLLNVTTKPDRSIGTYMSPTVSAGNDKRYSGNITITHINANRQISITGRISNTQNGVSSGTSGGGGAGTTFSGNPSISYSDDWKKLKMTSSYNLTFSDNNSINKSFGETYSAGKTPDVKNTSYFTQESTNSVSNRGHRGQVRLNYDFDKYNNIQVEPTFSRSTGNTSSNSYSDNINNFITGFEHRTVEASTSTITGNTTIGVNAIYQHIFKKPRRNFSIQLTANKADNTNNGKRFNHYRFFEDETLNKPIDKKDSLVNLLTRRTNNTTTYGTTFTYLEPLSQTSQLEFIARFNRSVNDNVAKSDTVLANGQVKELTRLSNIFNYAFNESRLTANYTYNSKKINLSVGASLLPTTLSGTRVNNNNNQTVSAAISNLRLIPVLRFTYIWSTSQRLTVGYTGNNNLPSFDQIQPFTDISDQFNIITGNPNLKPAFTNSVNASYNNYIANSKFNISLSLSASETKNKIVTNTIQRTRFIEPGRPSTANETTFINIDGAHSVGGNYTLSKQLADRRYNLSVSGNVNYGYNLAMSNGVLYHTSTWNVRNSFGPRINPNDVIEINPSIQHQIQRNFTSLPGARSTLYQTTSLAIDGRFTFNSGWRFNYSASKNFVTGLGALNTNPLVINAGAERQLFKKNNVYLSFNVYDILKQNNFIQQNVSTNGVTNTLSNALSRYFMVSLRANFQKWGGRPKRGGEELKRKGDGSFIY</sequence>
<reference evidence="4" key="1">
    <citation type="journal article" date="2019" name="Int. J. Syst. Evol. Microbiol.">
        <title>The Global Catalogue of Microorganisms (GCM) 10K type strain sequencing project: providing services to taxonomists for standard genome sequencing and annotation.</title>
        <authorList>
            <consortium name="The Broad Institute Genomics Platform"/>
            <consortium name="The Broad Institute Genome Sequencing Center for Infectious Disease"/>
            <person name="Wu L."/>
            <person name="Ma J."/>
        </authorList>
    </citation>
    <scope>NUCLEOTIDE SEQUENCE [LARGE SCALE GENOMIC DNA]</scope>
    <source>
        <strain evidence="4">CCUG 63418</strain>
    </source>
</reference>
<dbReference type="InterPro" id="IPR041700">
    <property type="entry name" value="OMP_b-brl_3"/>
</dbReference>
<dbReference type="SUPFAM" id="SSF56935">
    <property type="entry name" value="Porins"/>
    <property type="match status" value="1"/>
</dbReference>
<dbReference type="Pfam" id="PF13620">
    <property type="entry name" value="CarboxypepD_reg"/>
    <property type="match status" value="1"/>
</dbReference>
<proteinExistence type="predicted"/>
<dbReference type="RefSeq" id="WP_377096586.1">
    <property type="nucleotide sequence ID" value="NZ_JBHTHU010000001.1"/>
</dbReference>
<accession>A0ABW2YWG4</accession>
<dbReference type="EMBL" id="JBHTHU010000001">
    <property type="protein sequence ID" value="MFD0748786.1"/>
    <property type="molecule type" value="Genomic_DNA"/>
</dbReference>
<dbReference type="InterPro" id="IPR008969">
    <property type="entry name" value="CarboxyPept-like_regulatory"/>
</dbReference>
<protein>
    <submittedName>
        <fullName evidence="3">TonB-dependent receptor</fullName>
    </submittedName>
</protein>
<feature type="domain" description="Outer membrane protein beta-barrel" evidence="2">
    <location>
        <begin position="447"/>
        <end position="915"/>
    </location>
</feature>
<dbReference type="Gene3D" id="2.60.40.1120">
    <property type="entry name" value="Carboxypeptidase-like, regulatory domain"/>
    <property type="match status" value="1"/>
</dbReference>
<comment type="caution">
    <text evidence="3">The sequence shown here is derived from an EMBL/GenBank/DDBJ whole genome shotgun (WGS) entry which is preliminary data.</text>
</comment>
<evidence type="ECO:0000256" key="1">
    <source>
        <dbReference type="SAM" id="SignalP"/>
    </source>
</evidence>
<feature type="signal peptide" evidence="1">
    <location>
        <begin position="1"/>
        <end position="19"/>
    </location>
</feature>
<organism evidence="3 4">
    <name type="scientific">Mucilaginibacter calamicampi</name>
    <dbReference type="NCBI Taxonomy" id="1302352"/>
    <lineage>
        <taxon>Bacteria</taxon>
        <taxon>Pseudomonadati</taxon>
        <taxon>Bacteroidota</taxon>
        <taxon>Sphingobacteriia</taxon>
        <taxon>Sphingobacteriales</taxon>
        <taxon>Sphingobacteriaceae</taxon>
        <taxon>Mucilaginibacter</taxon>
    </lineage>
</organism>